<gene>
    <name evidence="2" type="ORF">AWZ03_015397</name>
</gene>
<reference evidence="2 3" key="1">
    <citation type="journal article" date="2019" name="J. Hered.">
        <title>An Improved Genome Assembly for Drosophila navojoa, the Basal Species in the mojavensis Cluster.</title>
        <authorList>
            <person name="Vanderlinde T."/>
            <person name="Dupim E.G."/>
            <person name="Nazario-Yepiz N.O."/>
            <person name="Carvalho A.B."/>
        </authorList>
    </citation>
    <scope>NUCLEOTIDE SEQUENCE [LARGE SCALE GENOMIC DNA]</scope>
    <source>
        <strain evidence="2">Navoj_Jal97</strain>
        <tissue evidence="2">Whole organism</tissue>
    </source>
</reference>
<dbReference type="AlphaFoldDB" id="A0A484ARF8"/>
<evidence type="ECO:0000313" key="3">
    <source>
        <dbReference type="Proteomes" id="UP000295192"/>
    </source>
</evidence>
<dbReference type="EMBL" id="LSRL02009012">
    <property type="protein sequence ID" value="TDG38181.1"/>
    <property type="molecule type" value="Genomic_DNA"/>
</dbReference>
<organism evidence="2 3">
    <name type="scientific">Drosophila navojoa</name>
    <name type="common">Fruit fly</name>
    <dbReference type="NCBI Taxonomy" id="7232"/>
    <lineage>
        <taxon>Eukaryota</taxon>
        <taxon>Metazoa</taxon>
        <taxon>Ecdysozoa</taxon>
        <taxon>Arthropoda</taxon>
        <taxon>Hexapoda</taxon>
        <taxon>Insecta</taxon>
        <taxon>Pterygota</taxon>
        <taxon>Neoptera</taxon>
        <taxon>Endopterygota</taxon>
        <taxon>Diptera</taxon>
        <taxon>Brachycera</taxon>
        <taxon>Muscomorpha</taxon>
        <taxon>Ephydroidea</taxon>
        <taxon>Drosophilidae</taxon>
        <taxon>Drosophila</taxon>
    </lineage>
</organism>
<accession>A0A484ARF8</accession>
<dbReference type="Proteomes" id="UP000295192">
    <property type="component" value="Unassembled WGS sequence"/>
</dbReference>
<feature type="region of interest" description="Disordered" evidence="1">
    <location>
        <begin position="30"/>
        <end position="125"/>
    </location>
</feature>
<keyword evidence="3" id="KW-1185">Reference proteome</keyword>
<feature type="compositionally biased region" description="Pro residues" evidence="1">
    <location>
        <begin position="51"/>
        <end position="63"/>
    </location>
</feature>
<protein>
    <submittedName>
        <fullName evidence="2">Uncharacterized protein</fullName>
    </submittedName>
</protein>
<evidence type="ECO:0000256" key="1">
    <source>
        <dbReference type="SAM" id="MobiDB-lite"/>
    </source>
</evidence>
<feature type="non-terminal residue" evidence="2">
    <location>
        <position position="1"/>
    </location>
</feature>
<sequence>SASYAAKVVGGRLEHRAEFIIAWSEPLTPKPAGFTLEEISPPEMLRTPQQATPPPFTPPPPTPTETAMDVDEEWRPIRLPGRPTLQRQASEPAPPPPRRPALQRQASVPDAGAAQWRDLPRAEWPREVEEHATRMEAQGSGRIARIVWANGRKYRVRRARTGCRAFAYS</sequence>
<comment type="caution">
    <text evidence="2">The sequence shown here is derived from an EMBL/GenBank/DDBJ whole genome shotgun (WGS) entry which is preliminary data.</text>
</comment>
<name>A0A484ARF8_DRONA</name>
<proteinExistence type="predicted"/>
<evidence type="ECO:0000313" key="2">
    <source>
        <dbReference type="EMBL" id="TDG38181.1"/>
    </source>
</evidence>